<keyword evidence="2" id="KW-1185">Reference proteome</keyword>
<dbReference type="InterPro" id="IPR040521">
    <property type="entry name" value="KDZ"/>
</dbReference>
<accession>A0A7M6DRD2</accession>
<reference evidence="1" key="1">
    <citation type="submission" date="2021-01" db="UniProtKB">
        <authorList>
            <consortium name="EnsemblMetazoa"/>
        </authorList>
    </citation>
    <scope>IDENTIFICATION</scope>
</reference>
<proteinExistence type="predicted"/>
<dbReference type="PANTHER" id="PTHR33104">
    <property type="entry name" value="SI:DKEY-29D5.2"/>
    <property type="match status" value="1"/>
</dbReference>
<organism evidence="1 2">
    <name type="scientific">Clytia hemisphaerica</name>
    <dbReference type="NCBI Taxonomy" id="252671"/>
    <lineage>
        <taxon>Eukaryota</taxon>
        <taxon>Metazoa</taxon>
        <taxon>Cnidaria</taxon>
        <taxon>Hydrozoa</taxon>
        <taxon>Hydroidolina</taxon>
        <taxon>Leptothecata</taxon>
        <taxon>Obeliida</taxon>
        <taxon>Clytiidae</taxon>
        <taxon>Clytia</taxon>
    </lineage>
</organism>
<protein>
    <submittedName>
        <fullName evidence="1">Uncharacterized protein</fullName>
    </submittedName>
</protein>
<dbReference type="Pfam" id="PF18758">
    <property type="entry name" value="KDZ"/>
    <property type="match status" value="1"/>
</dbReference>
<evidence type="ECO:0000313" key="2">
    <source>
        <dbReference type="Proteomes" id="UP000594262"/>
    </source>
</evidence>
<dbReference type="OrthoDB" id="5987030at2759"/>
<sequence length="213" mass="24680">RQRESFYNGRFVIPNENVSKFVEKLYKDKTKKDNNDSICGGTWPAAQNVSRKMAKLDESGLEVATCRHVLAQKAINMFRGEIFGYPYFLIKEFMIPRGTNFCFADVMCKLWPFMTRDDPSIKTLISPALSIMHAKGHSHDCQLIWSGEWLKGTGRSTGEETEQLFNYLSRFGNSTKYQLPEKREETLTEAVLHWNKVKVKKIVPDLAKRYRKV</sequence>
<evidence type="ECO:0000313" key="1">
    <source>
        <dbReference type="EnsemblMetazoa" id="CLYHEMP024679.1"/>
    </source>
</evidence>
<dbReference type="EnsemblMetazoa" id="CLYHEMT024679.1">
    <property type="protein sequence ID" value="CLYHEMP024679.1"/>
    <property type="gene ID" value="CLYHEMG024679"/>
</dbReference>
<name>A0A7M6DRD2_9CNID</name>
<dbReference type="Proteomes" id="UP000594262">
    <property type="component" value="Unplaced"/>
</dbReference>
<dbReference type="PANTHER" id="PTHR33104:SF2">
    <property type="entry name" value="CXC3 LIKE CYSTEINE CLUSTER DOMAIN-CONTAINING PROTEIN"/>
    <property type="match status" value="1"/>
</dbReference>
<dbReference type="AlphaFoldDB" id="A0A7M6DRD2"/>